<feature type="region of interest" description="Disordered" evidence="12">
    <location>
        <begin position="638"/>
        <end position="668"/>
    </location>
</feature>
<evidence type="ECO:0000256" key="9">
    <source>
        <dbReference type="ARBA" id="ARBA00022840"/>
    </source>
</evidence>
<evidence type="ECO:0000313" key="14">
    <source>
        <dbReference type="EMBL" id="CUG87089.1"/>
    </source>
</evidence>
<dbReference type="GO" id="GO:0004222">
    <property type="term" value="F:metalloendopeptidase activity"/>
    <property type="evidence" value="ECO:0007669"/>
    <property type="project" value="InterPro"/>
</dbReference>
<dbReference type="Gene3D" id="3.40.50.300">
    <property type="entry name" value="P-loop containing nucleotide triphosphate hydrolases"/>
    <property type="match status" value="1"/>
</dbReference>
<keyword evidence="7" id="KW-0378">Hydrolase</keyword>
<evidence type="ECO:0000256" key="10">
    <source>
        <dbReference type="ARBA" id="ARBA00023049"/>
    </source>
</evidence>
<evidence type="ECO:0000256" key="5">
    <source>
        <dbReference type="ARBA" id="ARBA00022723"/>
    </source>
</evidence>
<dbReference type="Pfam" id="PF00004">
    <property type="entry name" value="AAA"/>
    <property type="match status" value="1"/>
</dbReference>
<dbReference type="SUPFAM" id="SSF52540">
    <property type="entry name" value="P-loop containing nucleoside triphosphate hydrolases"/>
    <property type="match status" value="1"/>
</dbReference>
<dbReference type="VEuPathDB" id="TriTrypDB:BSAL_08275"/>
<keyword evidence="6 11" id="KW-0547">Nucleotide-binding</keyword>
<dbReference type="PANTHER" id="PTHR23076">
    <property type="entry name" value="METALLOPROTEASE M41 FTSH"/>
    <property type="match status" value="1"/>
</dbReference>
<protein>
    <submittedName>
        <fullName evidence="14">Mitochondrial ATP-dependent zinc metallopeptidase, putative</fullName>
    </submittedName>
</protein>
<dbReference type="Gene3D" id="1.20.58.760">
    <property type="entry name" value="Peptidase M41"/>
    <property type="match status" value="1"/>
</dbReference>
<dbReference type="CDD" id="cd19501">
    <property type="entry name" value="RecA-like_FtsH"/>
    <property type="match status" value="1"/>
</dbReference>
<keyword evidence="9 11" id="KW-0067">ATP-binding</keyword>
<keyword evidence="4" id="KW-0645">Protease</keyword>
<dbReference type="InterPro" id="IPR003959">
    <property type="entry name" value="ATPase_AAA_core"/>
</dbReference>
<dbReference type="Proteomes" id="UP000051952">
    <property type="component" value="Unassembled WGS sequence"/>
</dbReference>
<dbReference type="GO" id="GO:0005524">
    <property type="term" value="F:ATP binding"/>
    <property type="evidence" value="ECO:0007669"/>
    <property type="project" value="UniProtKB-KW"/>
</dbReference>
<evidence type="ECO:0000259" key="13">
    <source>
        <dbReference type="SMART" id="SM00382"/>
    </source>
</evidence>
<comment type="similarity">
    <text evidence="11">Belongs to the AAA ATPase family.</text>
</comment>
<dbReference type="GO" id="GO:0005737">
    <property type="term" value="C:cytoplasm"/>
    <property type="evidence" value="ECO:0007669"/>
    <property type="project" value="UniProtKB-ARBA"/>
</dbReference>
<dbReference type="PROSITE" id="PS00674">
    <property type="entry name" value="AAA"/>
    <property type="match status" value="1"/>
</dbReference>
<dbReference type="InterPro" id="IPR000642">
    <property type="entry name" value="Peptidase_M41"/>
</dbReference>
<dbReference type="FunFam" id="3.40.50.300:FF:000352">
    <property type="entry name" value="ATP-dependent zinc metalloprotease FTSH 7, chloroplastic"/>
    <property type="match status" value="1"/>
</dbReference>
<evidence type="ECO:0000256" key="12">
    <source>
        <dbReference type="SAM" id="MobiDB-lite"/>
    </source>
</evidence>
<evidence type="ECO:0000256" key="11">
    <source>
        <dbReference type="RuleBase" id="RU003651"/>
    </source>
</evidence>
<dbReference type="PRINTS" id="PR00830">
    <property type="entry name" value="ENDOLAPTASE"/>
</dbReference>
<keyword evidence="10" id="KW-0482">Metalloprotease</keyword>
<feature type="compositionally biased region" description="Basic and acidic residues" evidence="12">
    <location>
        <begin position="659"/>
        <end position="668"/>
    </location>
</feature>
<feature type="domain" description="AAA+ ATPase" evidence="13">
    <location>
        <begin position="222"/>
        <end position="358"/>
    </location>
</feature>
<dbReference type="GO" id="GO:0006508">
    <property type="term" value="P:proteolysis"/>
    <property type="evidence" value="ECO:0007669"/>
    <property type="project" value="UniProtKB-KW"/>
</dbReference>
<keyword evidence="5" id="KW-0479">Metal-binding</keyword>
<dbReference type="InterPro" id="IPR037219">
    <property type="entry name" value="Peptidase_M41-like"/>
</dbReference>
<dbReference type="PANTHER" id="PTHR23076:SF97">
    <property type="entry name" value="ATP-DEPENDENT ZINC METALLOPROTEASE YME1L1"/>
    <property type="match status" value="1"/>
</dbReference>
<evidence type="ECO:0000256" key="3">
    <source>
        <dbReference type="ARBA" id="ARBA00010550"/>
    </source>
</evidence>
<sequence length="668" mass="72480">MRRFASFVSGASHISATVHRRTVVIRAQPIIAGAHKAQTWILPTTSLLNCTRSYSDRGGAPHGGYPPPPPPMYPPQYQVPPGVAAPMDYRPYYYPMAPPPQQGPDLGTPSRPMVVVAAPAPRSWASRIWLMLFLVIGVSAAINIYEEFEARTSDASGMPSKGAGRGGLANMFNVQEVKPVDLESSEVSFDSVRGCDEAKEELEEIVQFLKDPKKFIALGGRLPKGALLVGPPGCGKTMLAKAIAKEAGVKFYYAAGSEFDEMFVGVGARRVRELFAAAKQNGPALIFIDEIDALGGKRSKSDHAYSRMTLNQLLAEMDGFQSSDEVIVIAATNTPDALDKALTRPGRFDTTVSIDPPDLNGRSDIAELYLSKVKHDATVKPMDIARGTTGFTGAELSNLINVAAIRAAVLDKVAVTSDEIEYAKDRVMMGAENRSKNVPESEKRITAYHEGGHALVAILLENEGCDPVHKATIVPRGSGIMGLVQQQPTSDKYSQTKKQCISRIKVCLAGRVAEELLLGQEDVTTGAASDFQQATQMARNMIRRFGFSGELGTVDYESADTHEGAYMSDSTKLRIENEIQSIVREAYETTRQMLNANRPKLDSLAQQLLRHETLSGDEIKRILKGEVIEEKIRAVKATKKNATTPPPSPRGGLKVPVEVVKDKTKATA</sequence>
<comment type="cofactor">
    <cofactor evidence="1">
        <name>Zn(2+)</name>
        <dbReference type="ChEBI" id="CHEBI:29105"/>
    </cofactor>
</comment>
<reference evidence="15" key="1">
    <citation type="submission" date="2015-09" db="EMBL/GenBank/DDBJ databases">
        <authorList>
            <consortium name="Pathogen Informatics"/>
        </authorList>
    </citation>
    <scope>NUCLEOTIDE SEQUENCE [LARGE SCALE GENOMIC DNA]</scope>
    <source>
        <strain evidence="15">Lake Konstanz</strain>
    </source>
</reference>
<dbReference type="GO" id="GO:0046872">
    <property type="term" value="F:metal ion binding"/>
    <property type="evidence" value="ECO:0007669"/>
    <property type="project" value="UniProtKB-KW"/>
</dbReference>
<dbReference type="OrthoDB" id="1413014at2759"/>
<dbReference type="FunFam" id="1.20.58.760:FF:000001">
    <property type="entry name" value="ATP-dependent zinc metalloprotease FtsH"/>
    <property type="match status" value="1"/>
</dbReference>
<comment type="similarity">
    <text evidence="3">In the N-terminal section; belongs to the AAA ATPase family.</text>
</comment>
<organism evidence="14 15">
    <name type="scientific">Bodo saltans</name>
    <name type="common">Flagellated protozoan</name>
    <dbReference type="NCBI Taxonomy" id="75058"/>
    <lineage>
        <taxon>Eukaryota</taxon>
        <taxon>Discoba</taxon>
        <taxon>Euglenozoa</taxon>
        <taxon>Kinetoplastea</taxon>
        <taxon>Metakinetoplastina</taxon>
        <taxon>Eubodonida</taxon>
        <taxon>Bodonidae</taxon>
        <taxon>Bodo</taxon>
    </lineage>
</organism>
<dbReference type="GO" id="GO:0004176">
    <property type="term" value="F:ATP-dependent peptidase activity"/>
    <property type="evidence" value="ECO:0007669"/>
    <property type="project" value="InterPro"/>
</dbReference>
<keyword evidence="15" id="KW-1185">Reference proteome</keyword>
<gene>
    <name evidence="14" type="ORF">BSAL_08275</name>
</gene>
<dbReference type="AlphaFoldDB" id="A0A0S4J9Q2"/>
<comment type="similarity">
    <text evidence="2">In the C-terminal section; belongs to the peptidase M41 family.</text>
</comment>
<dbReference type="InterPro" id="IPR003960">
    <property type="entry name" value="ATPase_AAA_CS"/>
</dbReference>
<evidence type="ECO:0000313" key="15">
    <source>
        <dbReference type="Proteomes" id="UP000051952"/>
    </source>
</evidence>
<dbReference type="SMART" id="SM00382">
    <property type="entry name" value="AAA"/>
    <property type="match status" value="1"/>
</dbReference>
<dbReference type="Pfam" id="PF01434">
    <property type="entry name" value="Peptidase_M41"/>
    <property type="match status" value="1"/>
</dbReference>
<dbReference type="SUPFAM" id="SSF140990">
    <property type="entry name" value="FtsH protease domain-like"/>
    <property type="match status" value="1"/>
</dbReference>
<dbReference type="InterPro" id="IPR003593">
    <property type="entry name" value="AAA+_ATPase"/>
</dbReference>
<dbReference type="OMA" id="KYDSDPM"/>
<evidence type="ECO:0000256" key="6">
    <source>
        <dbReference type="ARBA" id="ARBA00022741"/>
    </source>
</evidence>
<evidence type="ECO:0000256" key="8">
    <source>
        <dbReference type="ARBA" id="ARBA00022833"/>
    </source>
</evidence>
<evidence type="ECO:0000256" key="1">
    <source>
        <dbReference type="ARBA" id="ARBA00001947"/>
    </source>
</evidence>
<evidence type="ECO:0000256" key="4">
    <source>
        <dbReference type="ARBA" id="ARBA00022670"/>
    </source>
</evidence>
<dbReference type="EMBL" id="CYKH01001431">
    <property type="protein sequence ID" value="CUG87089.1"/>
    <property type="molecule type" value="Genomic_DNA"/>
</dbReference>
<proteinExistence type="inferred from homology"/>
<dbReference type="InterPro" id="IPR027417">
    <property type="entry name" value="P-loop_NTPase"/>
</dbReference>
<accession>A0A0S4J9Q2</accession>
<name>A0A0S4J9Q2_BODSA</name>
<dbReference type="Gene3D" id="1.10.8.60">
    <property type="match status" value="1"/>
</dbReference>
<evidence type="ECO:0000256" key="7">
    <source>
        <dbReference type="ARBA" id="ARBA00022801"/>
    </source>
</evidence>
<dbReference type="GO" id="GO:0016887">
    <property type="term" value="F:ATP hydrolysis activity"/>
    <property type="evidence" value="ECO:0007669"/>
    <property type="project" value="InterPro"/>
</dbReference>
<keyword evidence="8" id="KW-0862">Zinc</keyword>
<dbReference type="FunFam" id="1.10.8.60:FF:000001">
    <property type="entry name" value="ATP-dependent zinc metalloprotease FtsH"/>
    <property type="match status" value="1"/>
</dbReference>
<evidence type="ECO:0000256" key="2">
    <source>
        <dbReference type="ARBA" id="ARBA00010044"/>
    </source>
</evidence>